<name>A0A9D2S835_9FIRM</name>
<proteinExistence type="predicted"/>
<reference evidence="1" key="1">
    <citation type="journal article" date="2021" name="PeerJ">
        <title>Extensive microbial diversity within the chicken gut microbiome revealed by metagenomics and culture.</title>
        <authorList>
            <person name="Gilroy R."/>
            <person name="Ravi A."/>
            <person name="Getino M."/>
            <person name="Pursley I."/>
            <person name="Horton D.L."/>
            <person name="Alikhan N.F."/>
            <person name="Baker D."/>
            <person name="Gharbi K."/>
            <person name="Hall N."/>
            <person name="Watson M."/>
            <person name="Adriaenssens E.M."/>
            <person name="Foster-Nyarko E."/>
            <person name="Jarju S."/>
            <person name="Secka A."/>
            <person name="Antonio M."/>
            <person name="Oren A."/>
            <person name="Chaudhuri R.R."/>
            <person name="La Ragione R."/>
            <person name="Hildebrand F."/>
            <person name="Pallen M.J."/>
        </authorList>
    </citation>
    <scope>NUCLEOTIDE SEQUENCE</scope>
    <source>
        <strain evidence="1">CHK188-16595</strain>
    </source>
</reference>
<dbReference type="EMBL" id="DWXN01000002">
    <property type="protein sequence ID" value="HJB74157.1"/>
    <property type="molecule type" value="Genomic_DNA"/>
</dbReference>
<comment type="caution">
    <text evidence="1">The sequence shown here is derived from an EMBL/GenBank/DDBJ whole genome shotgun (WGS) entry which is preliminary data.</text>
</comment>
<accession>A0A9D2S835</accession>
<protein>
    <submittedName>
        <fullName evidence="1">Uncharacterized protein</fullName>
    </submittedName>
</protein>
<gene>
    <name evidence="1" type="ORF">IAA37_00585</name>
</gene>
<dbReference type="AlphaFoldDB" id="A0A9D2S835"/>
<sequence>MGTSKGYIAPTQGEWSKAKRAVTKMINGSISDELPSVIRKYATAVSSDSAFANEFSNAVANLLGISKSIRVNGLNNTLVEYDKAYLIGKSAKEIWDELFDEYSSGGSTKEEALANDALSNAINRLNIETIDDLVNCDQEILLKELLASFAYILFAFIYEEQINKKKTPQQAYYIMKEIERYIRSIIFMDVDISQLRDSDFINISNSNVVKNVVENAYNTMKYYYGGVE</sequence>
<organism evidence="1 2">
    <name type="scientific">Candidatus Eubacterium faecale</name>
    <dbReference type="NCBI Taxonomy" id="2838568"/>
    <lineage>
        <taxon>Bacteria</taxon>
        <taxon>Bacillati</taxon>
        <taxon>Bacillota</taxon>
        <taxon>Clostridia</taxon>
        <taxon>Eubacteriales</taxon>
        <taxon>Eubacteriaceae</taxon>
        <taxon>Eubacterium</taxon>
    </lineage>
</organism>
<reference evidence="1" key="2">
    <citation type="submission" date="2021-04" db="EMBL/GenBank/DDBJ databases">
        <authorList>
            <person name="Gilroy R."/>
        </authorList>
    </citation>
    <scope>NUCLEOTIDE SEQUENCE</scope>
    <source>
        <strain evidence="1">CHK188-16595</strain>
    </source>
</reference>
<dbReference type="Proteomes" id="UP000823877">
    <property type="component" value="Unassembled WGS sequence"/>
</dbReference>
<evidence type="ECO:0000313" key="1">
    <source>
        <dbReference type="EMBL" id="HJB74157.1"/>
    </source>
</evidence>
<evidence type="ECO:0000313" key="2">
    <source>
        <dbReference type="Proteomes" id="UP000823877"/>
    </source>
</evidence>